<dbReference type="Pfam" id="PF06048">
    <property type="entry name" value="DUF927"/>
    <property type="match status" value="1"/>
</dbReference>
<accession>A0A1S0ZFG5</accession>
<sequence>MTMKKAPNFRYLPADKFTEAIIFAGSEAYSHAKGWEEGMGRQVACDSTPPVYLGTKQLQELGRLRVVDEGRRSARVYLAGDISPVMVNAIAEKLALAGVQDAKLYKGIPDRQPEDWRDYLTRLREQSERGENMILQLPAFKKGQEAETDDELKPHVESRDDGVFWVTPKVDKESGEIISNESWLCSPLDVVSIGSDGRDRYLILRWQPEGEKLPVIRAVPLADIGEREGWRTLKAGGVNVTTKSNLRAILADWLQRSGHGQLWQVAHTTGWQCGAYIMPDGEIIGKPEHPVLFNGRSSAAAGYTVKGDVESWRKSVAALANGNWSMMTAVAAALAAPLIGLTGADGFGLHFYEQSSAGKTTTANVASSLYGNPDVLRLTWYGTALGLANEAAAHNDALMPLDEIGQGADPVEVWKSAYALFNGTGKLQGAKEGGNRELKRWRTVAVSTGEVDMETFVAGAGRRAKAGQLVRLLNIPMSRAVVFHGCKNGKQHADAIKDAYQNNYGAAGREWIRWLAEHREDAVAAVRTAEERWRNLVPSDYGEQVHRVASRFAVLEAALLLGKVITGWDEQSCRDAIQHSYNAWIGVFGTGNKEIEQIIEQAVSFLSTFGMRRFAPLPYDEQSLPINELAGYRSKGNHSDDPVLFYVLPTVFRTEVARGFDSGQFARTLCEAGILKKSPSDKGYQTLTPRLRHVGNIRLRSYLLVQLDESEGAEQ</sequence>
<name>A0A1S0ZFG5_SALET</name>
<organism evidence="2">
    <name type="scientific">Salmonella enterica subsp. enterica serovar Saintpaul</name>
    <dbReference type="NCBI Taxonomy" id="90105"/>
    <lineage>
        <taxon>Bacteria</taxon>
        <taxon>Pseudomonadati</taxon>
        <taxon>Pseudomonadota</taxon>
        <taxon>Gammaproteobacteria</taxon>
        <taxon>Enterobacterales</taxon>
        <taxon>Enterobacteriaceae</taxon>
        <taxon>Salmonella</taxon>
    </lineage>
</organism>
<proteinExistence type="predicted"/>
<dbReference type="EMBL" id="MLZC01000005">
    <property type="protein sequence ID" value="OHG66196.1"/>
    <property type="molecule type" value="Genomic_DNA"/>
</dbReference>
<reference evidence="2" key="1">
    <citation type="submission" date="2016-09" db="EMBL/GenBank/DDBJ databases">
        <title>Whole genome sequencing of Salmonella enterica.</title>
        <authorList>
            <person name="Bell R."/>
        </authorList>
    </citation>
    <scope>NUCLEOTIDE SEQUENCE [LARGE SCALE GENOMIC DNA]</scope>
    <source>
        <strain evidence="2">CFSAN044978</strain>
    </source>
</reference>
<feature type="domain" description="DUF927" evidence="1">
    <location>
        <begin position="161"/>
        <end position="439"/>
    </location>
</feature>
<comment type="caution">
    <text evidence="2">The sequence shown here is derived from an EMBL/GenBank/DDBJ whole genome shotgun (WGS) entry which is preliminary data.</text>
</comment>
<dbReference type="AlphaFoldDB" id="A0A1S0ZFG5"/>
<gene>
    <name evidence="2" type="ORF">A7T00_11985</name>
</gene>
<evidence type="ECO:0000313" key="2">
    <source>
        <dbReference type="EMBL" id="OHG66196.1"/>
    </source>
</evidence>
<protein>
    <submittedName>
        <fullName evidence="2">DNA primase</fullName>
    </submittedName>
</protein>
<evidence type="ECO:0000259" key="1">
    <source>
        <dbReference type="Pfam" id="PF06048"/>
    </source>
</evidence>
<dbReference type="InterPro" id="IPR009270">
    <property type="entry name" value="DUF927"/>
</dbReference>